<protein>
    <submittedName>
        <fullName evidence="2">Glycogen(starch) synthase</fullName>
    </submittedName>
</protein>
<dbReference type="AlphaFoldDB" id="A0A0N5BTW5"/>
<accession>A0A0N5BTW5</accession>
<proteinExistence type="predicted"/>
<organism evidence="1 2">
    <name type="scientific">Strongyloides papillosus</name>
    <name type="common">Intestinal threadworm</name>
    <dbReference type="NCBI Taxonomy" id="174720"/>
    <lineage>
        <taxon>Eukaryota</taxon>
        <taxon>Metazoa</taxon>
        <taxon>Ecdysozoa</taxon>
        <taxon>Nematoda</taxon>
        <taxon>Chromadorea</taxon>
        <taxon>Rhabditida</taxon>
        <taxon>Tylenchina</taxon>
        <taxon>Panagrolaimomorpha</taxon>
        <taxon>Strongyloidoidea</taxon>
        <taxon>Strongyloididae</taxon>
        <taxon>Strongyloides</taxon>
    </lineage>
</organism>
<name>A0A0N5BTW5_STREA</name>
<evidence type="ECO:0000313" key="1">
    <source>
        <dbReference type="Proteomes" id="UP000046392"/>
    </source>
</evidence>
<evidence type="ECO:0000313" key="2">
    <source>
        <dbReference type="WBParaSite" id="SPAL_0000928900.1"/>
    </source>
</evidence>
<dbReference type="Proteomes" id="UP000046392">
    <property type="component" value="Unplaced"/>
</dbReference>
<keyword evidence="1" id="KW-1185">Reference proteome</keyword>
<reference evidence="2" key="1">
    <citation type="submission" date="2017-02" db="UniProtKB">
        <authorList>
            <consortium name="WormBaseParasite"/>
        </authorList>
    </citation>
    <scope>IDENTIFICATION</scope>
</reference>
<dbReference type="STRING" id="174720.A0A0N5BTW5"/>
<sequence>MVKNKKGVIHIEFELIVLNCTCAFQRIFSRPRYNLGMTFTINIVTSGCTHRELDALHKTVEEFKAESGKKVDLVIYRGDF</sequence>
<dbReference type="WBParaSite" id="SPAL_0000928900.1">
    <property type="protein sequence ID" value="SPAL_0000928900.1"/>
    <property type="gene ID" value="SPAL_0000928900"/>
</dbReference>